<dbReference type="EMBL" id="CAJVPP010002546">
    <property type="protein sequence ID" value="CAG8603762.1"/>
    <property type="molecule type" value="Genomic_DNA"/>
</dbReference>
<feature type="compositionally biased region" description="Polar residues" evidence="3">
    <location>
        <begin position="239"/>
        <end position="249"/>
    </location>
</feature>
<feature type="compositionally biased region" description="Low complexity" evidence="3">
    <location>
        <begin position="431"/>
        <end position="440"/>
    </location>
</feature>
<evidence type="ECO:0000259" key="4">
    <source>
        <dbReference type="PROSITE" id="PS50961"/>
    </source>
</evidence>
<feature type="compositionally biased region" description="Basic residues" evidence="3">
    <location>
        <begin position="260"/>
        <end position="276"/>
    </location>
</feature>
<dbReference type="GO" id="GO:0000339">
    <property type="term" value="F:RNA cap binding"/>
    <property type="evidence" value="ECO:0007669"/>
    <property type="project" value="InterPro"/>
</dbReference>
<keyword evidence="1 2" id="KW-0694">RNA-binding</keyword>
<dbReference type="InterPro" id="IPR036390">
    <property type="entry name" value="WH_DNA-bd_sf"/>
</dbReference>
<evidence type="ECO:0000313" key="5">
    <source>
        <dbReference type="EMBL" id="CAG8603762.1"/>
    </source>
</evidence>
<feature type="region of interest" description="Disordered" evidence="3">
    <location>
        <begin position="842"/>
        <end position="874"/>
    </location>
</feature>
<protein>
    <submittedName>
        <fullName evidence="5">4761_t:CDS:1</fullName>
    </submittedName>
</protein>
<feature type="compositionally biased region" description="Basic and acidic residues" evidence="3">
    <location>
        <begin position="444"/>
        <end position="453"/>
    </location>
</feature>
<feature type="compositionally biased region" description="Basic and acidic residues" evidence="3">
    <location>
        <begin position="187"/>
        <end position="202"/>
    </location>
</feature>
<dbReference type="InterPro" id="IPR006607">
    <property type="entry name" value="DM15"/>
</dbReference>
<dbReference type="SUPFAM" id="SSF46785">
    <property type="entry name" value="Winged helix' DNA-binding domain"/>
    <property type="match status" value="1"/>
</dbReference>
<dbReference type="InterPro" id="IPR006630">
    <property type="entry name" value="La_HTH"/>
</dbReference>
<feature type="compositionally biased region" description="Low complexity" evidence="3">
    <location>
        <begin position="565"/>
        <end position="577"/>
    </location>
</feature>
<dbReference type="SMART" id="SM00715">
    <property type="entry name" value="LA"/>
    <property type="match status" value="1"/>
</dbReference>
<dbReference type="Gene3D" id="1.10.10.10">
    <property type="entry name" value="Winged helix-like DNA-binding domain superfamily/Winged helix DNA-binding domain"/>
    <property type="match status" value="1"/>
</dbReference>
<dbReference type="PANTHER" id="PTHR22792">
    <property type="entry name" value="LUPUS LA PROTEIN-RELATED"/>
    <property type="match status" value="1"/>
</dbReference>
<reference evidence="5" key="1">
    <citation type="submission" date="2021-06" db="EMBL/GenBank/DDBJ databases">
        <authorList>
            <person name="Kallberg Y."/>
            <person name="Tangrot J."/>
            <person name="Rosling A."/>
        </authorList>
    </citation>
    <scope>NUCLEOTIDE SEQUENCE</scope>
    <source>
        <strain evidence="5">87-6 pot B 2015</strain>
    </source>
</reference>
<name>A0A9N9GE34_FUNMO</name>
<accession>A0A9N9GE34</accession>
<gene>
    <name evidence="5" type="ORF">FMOSSE_LOCUS9088</name>
</gene>
<keyword evidence="6" id="KW-1185">Reference proteome</keyword>
<dbReference type="Pfam" id="PF21071">
    <property type="entry name" value="LARP1_HEAT"/>
    <property type="match status" value="1"/>
</dbReference>
<dbReference type="GO" id="GO:0005737">
    <property type="term" value="C:cytoplasm"/>
    <property type="evidence" value="ECO:0007669"/>
    <property type="project" value="UniProtKB-ARBA"/>
</dbReference>
<dbReference type="AlphaFoldDB" id="A0A9N9GE34"/>
<dbReference type="PROSITE" id="PS50961">
    <property type="entry name" value="HTH_LA"/>
    <property type="match status" value="1"/>
</dbReference>
<feature type="compositionally biased region" description="Low complexity" evidence="3">
    <location>
        <begin position="646"/>
        <end position="663"/>
    </location>
</feature>
<dbReference type="SMART" id="SM00684">
    <property type="entry name" value="DM15"/>
    <property type="match status" value="3"/>
</dbReference>
<evidence type="ECO:0000256" key="2">
    <source>
        <dbReference type="PROSITE-ProRule" id="PRU00332"/>
    </source>
</evidence>
<dbReference type="Proteomes" id="UP000789375">
    <property type="component" value="Unassembled WGS sequence"/>
</dbReference>
<feature type="compositionally biased region" description="Basic and acidic residues" evidence="3">
    <location>
        <begin position="106"/>
        <end position="140"/>
    </location>
</feature>
<dbReference type="InterPro" id="IPR045180">
    <property type="entry name" value="La_dom_prot"/>
</dbReference>
<dbReference type="GO" id="GO:0048255">
    <property type="term" value="P:mRNA stabilization"/>
    <property type="evidence" value="ECO:0007669"/>
    <property type="project" value="InterPro"/>
</dbReference>
<feature type="compositionally biased region" description="Basic and acidic residues" evidence="3">
    <location>
        <begin position="57"/>
        <end position="75"/>
    </location>
</feature>
<feature type="region of interest" description="Disordered" evidence="3">
    <location>
        <begin position="636"/>
        <end position="663"/>
    </location>
</feature>
<feature type="region of interest" description="Disordered" evidence="3">
    <location>
        <begin position="431"/>
        <end position="471"/>
    </location>
</feature>
<sequence length="886" mass="102038">MVSPATAQPDSNLASTSVRNVNLIKPTGTKIKNELETNWSNTVRSSVQQKLPEQVKEALQHNEENQKPIENEVPKKIIPPPAPIPAVNVWQVRKEAIYAKNVAVSNDKEKEVVTDSHKRTDNQDNDHEPLDEDSRRFNKKEPRKPKSLPTLPPLEDQTSKGKWMPYKVTITHNTPLPGHERSKARRRSEDHIGLREQQRSNDKPNISSEAEPSNPPPRNPSPNRRRASVPPPTREYTRHYSQQNDNSGQIGHHINGGSHYRGRRGGRGRYNARSHPRSATISYSSGYGHHNHSQHGQHGQHSHQSHHGHHYNNLYGSKIGVVYDVEVLKFCILQQIEYYFSLENLCKDIYLRNNMDSEGYVPISLLAGFNRVKALTLDEAFVREALLMSYIVEVNGDKVRKREGWEFWLLPKQRELSQNGDKELTLEKTITESSSVTEESNLLLDKDENKENQEMPTIPEDNSEGNSTSNPWILQTKKRRTLSSPTSPHVMLKQTATTISADEELFQFDEEWTDEIVEMINEGLYHYEFDLHKKRVNNSSNNRKVDIISEEQFTSIISSTKLREGSSSSNSGANLSSKVITTEKEKKRKKKSTRFWPVKGVPPQIPLNSSVKANHKHIPDTRQYYAQDAVGWVLGDQPYHSPEGTSPHSLSPHSHSNGSSISYSEQLSSSMDLARSFPPFQHPSHELLKENGFIQHKYYKYHAKALKERKRQGIGQSQEMNTLFRFWSHFLREHFNKRMYSEFKKLAVEDANANYRYGLECLFRFYSYGLEKKYRQDLFDDFQELTLNDYENDCLYGLEKFWAYLYYRKDKNNVEVRDQLNKILEKFKNIDDFKTAQKPVQPNSTIHHYTTPNHHNAHHSTTSSSSLNSHNSNSMGFPPLAIAASR</sequence>
<evidence type="ECO:0000256" key="1">
    <source>
        <dbReference type="ARBA" id="ARBA00022884"/>
    </source>
</evidence>
<comment type="caution">
    <text evidence="5">The sequence shown here is derived from an EMBL/GenBank/DDBJ whole genome shotgun (WGS) entry which is preliminary data.</text>
</comment>
<feature type="domain" description="HTH La-type RNA-binding" evidence="4">
    <location>
        <begin position="322"/>
        <end position="411"/>
    </location>
</feature>
<dbReference type="InterPro" id="IPR036388">
    <property type="entry name" value="WH-like_DNA-bd_sf"/>
</dbReference>
<dbReference type="Pfam" id="PF05383">
    <property type="entry name" value="La"/>
    <property type="match status" value="1"/>
</dbReference>
<feature type="compositionally biased region" description="Low complexity" evidence="3">
    <location>
        <begin position="850"/>
        <end position="874"/>
    </location>
</feature>
<evidence type="ECO:0000313" key="6">
    <source>
        <dbReference type="Proteomes" id="UP000789375"/>
    </source>
</evidence>
<feature type="region of interest" description="Disordered" evidence="3">
    <location>
        <begin position="560"/>
        <end position="599"/>
    </location>
</feature>
<dbReference type="PANTHER" id="PTHR22792:SF132">
    <property type="entry name" value="LA-RELATED PROTEIN 1"/>
    <property type="match status" value="1"/>
</dbReference>
<feature type="compositionally biased region" description="Basic residues" evidence="3">
    <location>
        <begin position="289"/>
        <end position="310"/>
    </location>
</feature>
<evidence type="ECO:0000256" key="3">
    <source>
        <dbReference type="SAM" id="MobiDB-lite"/>
    </source>
</evidence>
<feature type="region of interest" description="Disordered" evidence="3">
    <location>
        <begin position="106"/>
        <end position="310"/>
    </location>
</feature>
<proteinExistence type="predicted"/>
<feature type="region of interest" description="Disordered" evidence="3">
    <location>
        <begin position="57"/>
        <end position="76"/>
    </location>
</feature>
<dbReference type="CDD" id="cd07323">
    <property type="entry name" value="LAM"/>
    <property type="match status" value="1"/>
</dbReference>
<organism evidence="5 6">
    <name type="scientific">Funneliformis mosseae</name>
    <name type="common">Endomycorrhizal fungus</name>
    <name type="synonym">Glomus mosseae</name>
    <dbReference type="NCBI Taxonomy" id="27381"/>
    <lineage>
        <taxon>Eukaryota</taxon>
        <taxon>Fungi</taxon>
        <taxon>Fungi incertae sedis</taxon>
        <taxon>Mucoromycota</taxon>
        <taxon>Glomeromycotina</taxon>
        <taxon>Glomeromycetes</taxon>
        <taxon>Glomerales</taxon>
        <taxon>Glomeraceae</taxon>
        <taxon>Funneliformis</taxon>
    </lineage>
</organism>